<proteinExistence type="predicted"/>
<dbReference type="Proteomes" id="UP000800094">
    <property type="component" value="Unassembled WGS sequence"/>
</dbReference>
<evidence type="ECO:0000313" key="2">
    <source>
        <dbReference type="Proteomes" id="UP000800094"/>
    </source>
</evidence>
<dbReference type="AlphaFoldDB" id="A0A6A6J2F4"/>
<reference evidence="1" key="1">
    <citation type="journal article" date="2020" name="Stud. Mycol.">
        <title>101 Dothideomycetes genomes: a test case for predicting lifestyles and emergence of pathogens.</title>
        <authorList>
            <person name="Haridas S."/>
            <person name="Albert R."/>
            <person name="Binder M."/>
            <person name="Bloem J."/>
            <person name="Labutti K."/>
            <person name="Salamov A."/>
            <person name="Andreopoulos B."/>
            <person name="Baker S."/>
            <person name="Barry K."/>
            <person name="Bills G."/>
            <person name="Bluhm B."/>
            <person name="Cannon C."/>
            <person name="Castanera R."/>
            <person name="Culley D."/>
            <person name="Daum C."/>
            <person name="Ezra D."/>
            <person name="Gonzalez J."/>
            <person name="Henrissat B."/>
            <person name="Kuo A."/>
            <person name="Liang C."/>
            <person name="Lipzen A."/>
            <person name="Lutzoni F."/>
            <person name="Magnuson J."/>
            <person name="Mondo S."/>
            <person name="Nolan M."/>
            <person name="Ohm R."/>
            <person name="Pangilinan J."/>
            <person name="Park H.-J."/>
            <person name="Ramirez L."/>
            <person name="Alfaro M."/>
            <person name="Sun H."/>
            <person name="Tritt A."/>
            <person name="Yoshinaga Y."/>
            <person name="Zwiers L.-H."/>
            <person name="Turgeon B."/>
            <person name="Goodwin S."/>
            <person name="Spatafora J."/>
            <person name="Crous P."/>
            <person name="Grigoriev I."/>
        </authorList>
    </citation>
    <scope>NUCLEOTIDE SEQUENCE</scope>
    <source>
        <strain evidence="1">CBS 122368</strain>
    </source>
</reference>
<dbReference type="EMBL" id="ML987189">
    <property type="protein sequence ID" value="KAF2256527.1"/>
    <property type="molecule type" value="Genomic_DNA"/>
</dbReference>
<protein>
    <recommendedName>
        <fullName evidence="3">F-box domain-containing protein</fullName>
    </recommendedName>
</protein>
<evidence type="ECO:0008006" key="3">
    <source>
        <dbReference type="Google" id="ProtNLM"/>
    </source>
</evidence>
<dbReference type="PANTHER" id="PTHR42085:SF1">
    <property type="entry name" value="F-BOX DOMAIN-CONTAINING PROTEIN"/>
    <property type="match status" value="1"/>
</dbReference>
<sequence length="266" mass="30154">MSSIPTSPKGTQVSPLLNLPGELRNRIYEHALASFAANEDPALCLTKGGSRPGRRAPALAEYANAKKVADDAPGPHPKLQYFHLLHVCRQIRDEFRPLYLRTPMHLAYKNALTYVVTFYPVRAGQSLASSAQQLVGEICIDVDEVSDGNLVPLLQRLYRAPQLEFHFVNTRGYARLSEDMNWLFKDHAKAWKEHLGTNIEKLAFFTWGQRDFSSRQIEVYFRPQTPGIMGYDPTIPGPLDKILEALGLAERRWIKPHIRVYLGSEQ</sequence>
<dbReference type="GeneID" id="54574306"/>
<dbReference type="InterPro" id="IPR038883">
    <property type="entry name" value="AN11006-like"/>
</dbReference>
<dbReference type="PANTHER" id="PTHR42085">
    <property type="entry name" value="F-BOX DOMAIN-CONTAINING PROTEIN"/>
    <property type="match status" value="1"/>
</dbReference>
<evidence type="ECO:0000313" key="1">
    <source>
        <dbReference type="EMBL" id="KAF2256527.1"/>
    </source>
</evidence>
<accession>A0A6A6J2F4</accession>
<keyword evidence="2" id="KW-1185">Reference proteome</keyword>
<name>A0A6A6J2F4_9PLEO</name>
<dbReference type="RefSeq" id="XP_033691531.1">
    <property type="nucleotide sequence ID" value="XM_033820976.1"/>
</dbReference>
<organism evidence="1 2">
    <name type="scientific">Trematosphaeria pertusa</name>
    <dbReference type="NCBI Taxonomy" id="390896"/>
    <lineage>
        <taxon>Eukaryota</taxon>
        <taxon>Fungi</taxon>
        <taxon>Dikarya</taxon>
        <taxon>Ascomycota</taxon>
        <taxon>Pezizomycotina</taxon>
        <taxon>Dothideomycetes</taxon>
        <taxon>Pleosporomycetidae</taxon>
        <taxon>Pleosporales</taxon>
        <taxon>Massarineae</taxon>
        <taxon>Trematosphaeriaceae</taxon>
        <taxon>Trematosphaeria</taxon>
    </lineage>
</organism>
<dbReference type="OrthoDB" id="4133832at2759"/>
<gene>
    <name evidence="1" type="ORF">BU26DRAFT_23838</name>
</gene>